<reference evidence="6 7" key="1">
    <citation type="submission" date="2021-03" db="EMBL/GenBank/DDBJ databases">
        <title>Sequencing the genomes of 1000 actinobacteria strains.</title>
        <authorList>
            <person name="Klenk H.-P."/>
        </authorList>
    </citation>
    <scope>NUCLEOTIDE SEQUENCE [LARGE SCALE GENOMIC DNA]</scope>
    <source>
        <strain evidence="6 7">DSM 44580</strain>
    </source>
</reference>
<protein>
    <submittedName>
        <fullName evidence="6">AcrR family transcriptional regulator</fullName>
    </submittedName>
</protein>
<evidence type="ECO:0000256" key="2">
    <source>
        <dbReference type="ARBA" id="ARBA00023125"/>
    </source>
</evidence>
<dbReference type="SUPFAM" id="SSF46689">
    <property type="entry name" value="Homeodomain-like"/>
    <property type="match status" value="1"/>
</dbReference>
<evidence type="ECO:0000313" key="6">
    <source>
        <dbReference type="EMBL" id="MBP2472958.1"/>
    </source>
</evidence>
<sequence>MSLREQKKQATRQAISDAATRLFIQRGFDAVTIAEVAETAGVARMTVTNYFPRKEDLVLDAHEAFTQGPARALTTRVPGVPALAALREDCLEAVTGKAAVAGFADVGFIRLVRDSPTLAARLRELHEHREQALTDTLLAEADHEDPLVVRTVAAHLAAVYRLLFTECWDRLRDGADPDEVRAHLARMTEVLFDLLEPAYGGFAVKD</sequence>
<dbReference type="Gene3D" id="1.10.357.10">
    <property type="entry name" value="Tetracycline Repressor, domain 2"/>
    <property type="match status" value="1"/>
</dbReference>
<evidence type="ECO:0000256" key="1">
    <source>
        <dbReference type="ARBA" id="ARBA00023015"/>
    </source>
</evidence>
<evidence type="ECO:0000259" key="5">
    <source>
        <dbReference type="PROSITE" id="PS50977"/>
    </source>
</evidence>
<dbReference type="PRINTS" id="PR00455">
    <property type="entry name" value="HTHTETR"/>
</dbReference>
<dbReference type="RefSeq" id="WP_086789542.1">
    <property type="nucleotide sequence ID" value="NZ_JAGIOO010000001.1"/>
</dbReference>
<feature type="domain" description="HTH tetR-type" evidence="5">
    <location>
        <begin position="9"/>
        <end position="69"/>
    </location>
</feature>
<evidence type="ECO:0000313" key="7">
    <source>
        <dbReference type="Proteomes" id="UP001519363"/>
    </source>
</evidence>
<dbReference type="PROSITE" id="PS50977">
    <property type="entry name" value="HTH_TETR_2"/>
    <property type="match status" value="1"/>
</dbReference>
<keyword evidence="2 4" id="KW-0238">DNA-binding</keyword>
<evidence type="ECO:0000256" key="4">
    <source>
        <dbReference type="PROSITE-ProRule" id="PRU00335"/>
    </source>
</evidence>
<proteinExistence type="predicted"/>
<name>A0ABS5A8N5_9PSEU</name>
<gene>
    <name evidence="6" type="ORF">JOF53_001830</name>
</gene>
<dbReference type="PANTHER" id="PTHR30055:SF234">
    <property type="entry name" value="HTH-TYPE TRANSCRIPTIONAL REGULATOR BETI"/>
    <property type="match status" value="1"/>
</dbReference>
<evidence type="ECO:0000256" key="3">
    <source>
        <dbReference type="ARBA" id="ARBA00023163"/>
    </source>
</evidence>
<dbReference type="EMBL" id="JAGIOO010000001">
    <property type="protein sequence ID" value="MBP2472958.1"/>
    <property type="molecule type" value="Genomic_DNA"/>
</dbReference>
<keyword evidence="3" id="KW-0804">Transcription</keyword>
<dbReference type="InterPro" id="IPR001647">
    <property type="entry name" value="HTH_TetR"/>
</dbReference>
<dbReference type="PANTHER" id="PTHR30055">
    <property type="entry name" value="HTH-TYPE TRANSCRIPTIONAL REGULATOR RUTR"/>
    <property type="match status" value="1"/>
</dbReference>
<dbReference type="Pfam" id="PF00440">
    <property type="entry name" value="TetR_N"/>
    <property type="match status" value="1"/>
</dbReference>
<organism evidence="6 7">
    <name type="scientific">Crossiella equi</name>
    <dbReference type="NCBI Taxonomy" id="130796"/>
    <lineage>
        <taxon>Bacteria</taxon>
        <taxon>Bacillati</taxon>
        <taxon>Actinomycetota</taxon>
        <taxon>Actinomycetes</taxon>
        <taxon>Pseudonocardiales</taxon>
        <taxon>Pseudonocardiaceae</taxon>
        <taxon>Crossiella</taxon>
    </lineage>
</organism>
<keyword evidence="7" id="KW-1185">Reference proteome</keyword>
<comment type="caution">
    <text evidence="6">The sequence shown here is derived from an EMBL/GenBank/DDBJ whole genome shotgun (WGS) entry which is preliminary data.</text>
</comment>
<keyword evidence="1" id="KW-0805">Transcription regulation</keyword>
<dbReference type="InterPro" id="IPR009057">
    <property type="entry name" value="Homeodomain-like_sf"/>
</dbReference>
<accession>A0ABS5A8N5</accession>
<dbReference type="Proteomes" id="UP001519363">
    <property type="component" value="Unassembled WGS sequence"/>
</dbReference>
<feature type="DNA-binding region" description="H-T-H motif" evidence="4">
    <location>
        <begin position="32"/>
        <end position="51"/>
    </location>
</feature>
<dbReference type="InterPro" id="IPR050109">
    <property type="entry name" value="HTH-type_TetR-like_transc_reg"/>
</dbReference>